<evidence type="ECO:0000256" key="1">
    <source>
        <dbReference type="SAM" id="MobiDB-lite"/>
    </source>
</evidence>
<organism evidence="3 4">
    <name type="scientific">Heterobasidion irregulare (strain TC 32-1)</name>
    <dbReference type="NCBI Taxonomy" id="747525"/>
    <lineage>
        <taxon>Eukaryota</taxon>
        <taxon>Fungi</taxon>
        <taxon>Dikarya</taxon>
        <taxon>Basidiomycota</taxon>
        <taxon>Agaricomycotina</taxon>
        <taxon>Agaricomycetes</taxon>
        <taxon>Russulales</taxon>
        <taxon>Bondarzewiaceae</taxon>
        <taxon>Heterobasidion</taxon>
        <taxon>Heterobasidion annosum species complex</taxon>
    </lineage>
</organism>
<feature type="compositionally biased region" description="Polar residues" evidence="1">
    <location>
        <begin position="284"/>
        <end position="295"/>
    </location>
</feature>
<accession>W4K7M9</accession>
<evidence type="ECO:0000313" key="3">
    <source>
        <dbReference type="EMBL" id="ETW81350.1"/>
    </source>
</evidence>
<keyword evidence="4" id="KW-1185">Reference proteome</keyword>
<feature type="signal peptide" evidence="2">
    <location>
        <begin position="1"/>
        <end position="16"/>
    </location>
</feature>
<dbReference type="AlphaFoldDB" id="W4K7M9"/>
<name>W4K7M9_HETIT</name>
<gene>
    <name evidence="3" type="ORF">HETIRDRAFT_104716</name>
</gene>
<dbReference type="Proteomes" id="UP000030671">
    <property type="component" value="Unassembled WGS sequence"/>
</dbReference>
<feature type="region of interest" description="Disordered" evidence="1">
    <location>
        <begin position="25"/>
        <end position="299"/>
    </location>
</feature>
<feature type="compositionally biased region" description="Polar residues" evidence="1">
    <location>
        <begin position="43"/>
        <end position="59"/>
    </location>
</feature>
<dbReference type="GeneID" id="20666028"/>
<dbReference type="InParanoid" id="W4K7M9"/>
<evidence type="ECO:0000256" key="2">
    <source>
        <dbReference type="SAM" id="SignalP"/>
    </source>
</evidence>
<feature type="compositionally biased region" description="Low complexity" evidence="1">
    <location>
        <begin position="142"/>
        <end position="156"/>
    </location>
</feature>
<dbReference type="KEGG" id="hir:HETIRDRAFT_104716"/>
<keyword evidence="2" id="KW-0732">Signal</keyword>
<feature type="compositionally biased region" description="Low complexity" evidence="1">
    <location>
        <begin position="80"/>
        <end position="90"/>
    </location>
</feature>
<proteinExistence type="predicted"/>
<feature type="compositionally biased region" description="Basic and acidic residues" evidence="1">
    <location>
        <begin position="196"/>
        <end position="206"/>
    </location>
</feature>
<dbReference type="HOGENOM" id="CLU_741981_0_0_1"/>
<feature type="compositionally biased region" description="Polar residues" evidence="1">
    <location>
        <begin position="164"/>
        <end position="194"/>
    </location>
</feature>
<evidence type="ECO:0000313" key="4">
    <source>
        <dbReference type="Proteomes" id="UP000030671"/>
    </source>
</evidence>
<reference evidence="3 4" key="1">
    <citation type="journal article" date="2012" name="New Phytol.">
        <title>Insight into trade-off between wood decay and parasitism from the genome of a fungal forest pathogen.</title>
        <authorList>
            <person name="Olson A."/>
            <person name="Aerts A."/>
            <person name="Asiegbu F."/>
            <person name="Belbahri L."/>
            <person name="Bouzid O."/>
            <person name="Broberg A."/>
            <person name="Canback B."/>
            <person name="Coutinho P.M."/>
            <person name="Cullen D."/>
            <person name="Dalman K."/>
            <person name="Deflorio G."/>
            <person name="van Diepen L.T."/>
            <person name="Dunand C."/>
            <person name="Duplessis S."/>
            <person name="Durling M."/>
            <person name="Gonthier P."/>
            <person name="Grimwood J."/>
            <person name="Fossdal C.G."/>
            <person name="Hansson D."/>
            <person name="Henrissat B."/>
            <person name="Hietala A."/>
            <person name="Himmelstrand K."/>
            <person name="Hoffmeister D."/>
            <person name="Hogberg N."/>
            <person name="James T.Y."/>
            <person name="Karlsson M."/>
            <person name="Kohler A."/>
            <person name="Kues U."/>
            <person name="Lee Y.H."/>
            <person name="Lin Y.C."/>
            <person name="Lind M."/>
            <person name="Lindquist E."/>
            <person name="Lombard V."/>
            <person name="Lucas S."/>
            <person name="Lunden K."/>
            <person name="Morin E."/>
            <person name="Murat C."/>
            <person name="Park J."/>
            <person name="Raffaello T."/>
            <person name="Rouze P."/>
            <person name="Salamov A."/>
            <person name="Schmutz J."/>
            <person name="Solheim H."/>
            <person name="Stahlberg J."/>
            <person name="Velez H."/>
            <person name="de Vries R.P."/>
            <person name="Wiebenga A."/>
            <person name="Woodward S."/>
            <person name="Yakovlev I."/>
            <person name="Garbelotto M."/>
            <person name="Martin F."/>
            <person name="Grigoriev I.V."/>
            <person name="Stenlid J."/>
        </authorList>
    </citation>
    <scope>NUCLEOTIDE SEQUENCE [LARGE SCALE GENOMIC DNA]</scope>
    <source>
        <strain evidence="3 4">TC 32-1</strain>
    </source>
</reference>
<sequence>MFLDWLLCCFKSCVSTERVDVDLATPITDRNPNPMPLSAPAGPSNSHRPNKSALSSGSGAVQRPSGRRTPEMSMAPGQRVVTSSTNVVSSHSEQVPQGTVRRDGAIPRPPMSSTVASRDAQRQFLPLRTTNGDSKDLSRPGSQVETSSSQPTSSISLLGRASAETRSITMSTSASTESPVAQGATTTEVRNSTGRLVDRDSEDARQGHVGTDSPRSAKPETEEAAISGDANHDIETRSNGRAVQDTLGSRPTQGQRRASYDDRGTGAQDPSSPASPSARAESGGTATVTPRSRTPGQDEEVVLLNRISSVQAEISQIRTASGVVDGEGSVTSPEVVQRIASMESILVKMQAQLGQLNQHLGRDVEPPPYARSA</sequence>
<protein>
    <submittedName>
        <fullName evidence="3">Uncharacterized protein</fullName>
    </submittedName>
</protein>
<dbReference type="EMBL" id="KI925458">
    <property type="protein sequence ID" value="ETW81350.1"/>
    <property type="molecule type" value="Genomic_DNA"/>
</dbReference>
<feature type="compositionally biased region" description="Polar residues" evidence="1">
    <location>
        <begin position="239"/>
        <end position="256"/>
    </location>
</feature>
<feature type="chain" id="PRO_5004844338" evidence="2">
    <location>
        <begin position="17"/>
        <end position="373"/>
    </location>
</feature>
<feature type="compositionally biased region" description="Low complexity" evidence="1">
    <location>
        <begin position="270"/>
        <end position="282"/>
    </location>
</feature>
<dbReference type="RefSeq" id="XP_009546011.1">
    <property type="nucleotide sequence ID" value="XM_009547716.1"/>
</dbReference>